<feature type="region of interest" description="Disordered" evidence="2">
    <location>
        <begin position="1"/>
        <end position="23"/>
    </location>
</feature>
<dbReference type="InterPro" id="IPR011991">
    <property type="entry name" value="ArsR-like_HTH"/>
</dbReference>
<reference evidence="4 5" key="1">
    <citation type="submission" date="2014-05" db="EMBL/GenBank/DDBJ databases">
        <title>Cellulosimicrobium funkei U11 genome.</title>
        <authorList>
            <person name="Hu C."/>
            <person name="Gong Y."/>
            <person name="Wan W."/>
            <person name="Jiang M."/>
        </authorList>
    </citation>
    <scope>NUCLEOTIDE SEQUENCE [LARGE SCALE GENOMIC DNA]</scope>
    <source>
        <strain evidence="4 5">U11</strain>
    </source>
</reference>
<dbReference type="RefSeq" id="WP_047234196.1">
    <property type="nucleotide sequence ID" value="NZ_JNBQ01000036.1"/>
</dbReference>
<dbReference type="PANTHER" id="PTHR18964:SF149">
    <property type="entry name" value="BIFUNCTIONAL UDP-N-ACETYLGLUCOSAMINE 2-EPIMERASE_N-ACETYLMANNOSAMINE KINASE"/>
    <property type="match status" value="1"/>
</dbReference>
<dbReference type="InterPro" id="IPR036390">
    <property type="entry name" value="WH_DNA-bd_sf"/>
</dbReference>
<comment type="caution">
    <text evidence="4">The sequence shown here is derived from an EMBL/GenBank/DDBJ whole genome shotgun (WGS) entry which is preliminary data.</text>
</comment>
<gene>
    <name evidence="4" type="ORF">FB00_17905</name>
</gene>
<dbReference type="InterPro" id="IPR000835">
    <property type="entry name" value="HTH_MarR-typ"/>
</dbReference>
<name>A0A0H2KJP2_9MICO</name>
<organism evidence="4 5">
    <name type="scientific">Cellulosimicrobium funkei</name>
    <dbReference type="NCBI Taxonomy" id="264251"/>
    <lineage>
        <taxon>Bacteria</taxon>
        <taxon>Bacillati</taxon>
        <taxon>Actinomycetota</taxon>
        <taxon>Actinomycetes</taxon>
        <taxon>Micrococcales</taxon>
        <taxon>Promicromonosporaceae</taxon>
        <taxon>Cellulosimicrobium</taxon>
    </lineage>
</organism>
<dbReference type="Pfam" id="PF00480">
    <property type="entry name" value="ROK"/>
    <property type="match status" value="1"/>
</dbReference>
<dbReference type="InterPro" id="IPR036388">
    <property type="entry name" value="WH-like_DNA-bd_sf"/>
</dbReference>
<evidence type="ECO:0000256" key="1">
    <source>
        <dbReference type="ARBA" id="ARBA00006479"/>
    </source>
</evidence>
<evidence type="ECO:0000259" key="3">
    <source>
        <dbReference type="Pfam" id="PF12802"/>
    </source>
</evidence>
<dbReference type="SUPFAM" id="SSF46785">
    <property type="entry name" value="Winged helix' DNA-binding domain"/>
    <property type="match status" value="1"/>
</dbReference>
<comment type="similarity">
    <text evidence="1">Belongs to the ROK (NagC/XylR) family.</text>
</comment>
<dbReference type="Pfam" id="PF12802">
    <property type="entry name" value="MarR_2"/>
    <property type="match status" value="1"/>
</dbReference>
<dbReference type="Gene3D" id="3.30.420.40">
    <property type="match status" value="2"/>
</dbReference>
<dbReference type="PATRIC" id="fig|264251.5.peg.3629"/>
<dbReference type="InterPro" id="IPR000600">
    <property type="entry name" value="ROK"/>
</dbReference>
<protein>
    <submittedName>
        <fullName evidence="4">ROK family transcriptional regulator</fullName>
    </submittedName>
</protein>
<dbReference type="STRING" id="264251.FB00_17905"/>
<keyword evidence="5" id="KW-1185">Reference proteome</keyword>
<dbReference type="AlphaFoldDB" id="A0A0H2KJP2"/>
<dbReference type="Proteomes" id="UP000035265">
    <property type="component" value="Unassembled WGS sequence"/>
</dbReference>
<accession>A0A0H2KJP2</accession>
<dbReference type="PANTHER" id="PTHR18964">
    <property type="entry name" value="ROK (REPRESSOR, ORF, KINASE) FAMILY"/>
    <property type="match status" value="1"/>
</dbReference>
<evidence type="ECO:0000256" key="2">
    <source>
        <dbReference type="SAM" id="MobiDB-lite"/>
    </source>
</evidence>
<evidence type="ECO:0000313" key="4">
    <source>
        <dbReference type="EMBL" id="KLN33398.1"/>
    </source>
</evidence>
<feature type="domain" description="HTH marR-type" evidence="3">
    <location>
        <begin position="30"/>
        <end position="77"/>
    </location>
</feature>
<dbReference type="GO" id="GO:0003700">
    <property type="term" value="F:DNA-binding transcription factor activity"/>
    <property type="evidence" value="ECO:0007669"/>
    <property type="project" value="InterPro"/>
</dbReference>
<dbReference type="EMBL" id="JNBQ01000036">
    <property type="protein sequence ID" value="KLN33398.1"/>
    <property type="molecule type" value="Genomic_DNA"/>
</dbReference>
<dbReference type="SUPFAM" id="SSF53067">
    <property type="entry name" value="Actin-like ATPase domain"/>
    <property type="match status" value="1"/>
</dbReference>
<dbReference type="CDD" id="cd00090">
    <property type="entry name" value="HTH_ARSR"/>
    <property type="match status" value="1"/>
</dbReference>
<evidence type="ECO:0000313" key="5">
    <source>
        <dbReference type="Proteomes" id="UP000035265"/>
    </source>
</evidence>
<dbReference type="InterPro" id="IPR043129">
    <property type="entry name" value="ATPase_NBD"/>
</dbReference>
<sequence length="405" mass="41863">MTIDQAEPQAGAQSAARRGTNLPRMGDFNESVILDAIRRAPEGLSRVELAGATGLSAQTVSNICRRLLESGLVAEAGKKSGRAGKPRTVLQIVPGGRYALGVHLDPAVITYVVLDLAGRVVHSLRRPTPAVVDQESTIAAMAETIDAVIDASGAERDRILGLGIAVPGPIDLASGSVVDPPRLEGWGRVPLRDRLAEATGLPVLMDKDVIAAAVAERWAGAATHSGNFLFFYLGAGSGMGVVVDDVVLRGASGNAGEVGGLDANCTTRALVNEAVSAGVLDAVPGRGPSVEGEQLARLVDLAAAGERGAQVIIDRWARRVGTGVAAAAALLDSELVVFGGPNWPLLSRRFFATVEPMISSSPFVDKMHDIRVVSTHLGEDVGAVGAACLVLDQTLSPQPQALLLG</sequence>
<dbReference type="Gene3D" id="1.10.10.10">
    <property type="entry name" value="Winged helix-like DNA-binding domain superfamily/Winged helix DNA-binding domain"/>
    <property type="match status" value="1"/>
</dbReference>
<proteinExistence type="inferred from homology"/>